<dbReference type="Proteomes" id="UP000033121">
    <property type="component" value="Unassembled WGS sequence"/>
</dbReference>
<name>A0A0E9MXW5_9BACT</name>
<gene>
    <name evidence="1" type="ORF">FPE01S_01_14340</name>
</gene>
<dbReference type="AlphaFoldDB" id="A0A0E9MXW5"/>
<comment type="caution">
    <text evidence="1">The sequence shown here is derived from an EMBL/GenBank/DDBJ whole genome shotgun (WGS) entry which is preliminary data.</text>
</comment>
<keyword evidence="2" id="KW-1185">Reference proteome</keyword>
<dbReference type="RefSeq" id="WP_046368117.1">
    <property type="nucleotide sequence ID" value="NZ_BBWV01000001.1"/>
</dbReference>
<evidence type="ECO:0000313" key="2">
    <source>
        <dbReference type="Proteomes" id="UP000033121"/>
    </source>
</evidence>
<sequence>MENTIHVKLECSIQDPRAISSLMELMLEKLKVIQSISGSVQRMELKLFDESGSEKIALFRLISDQINMVEYARSKRWDDAVLNAIEKIRERCIQVNPWASIA</sequence>
<organism evidence="1 2">
    <name type="scientific">Flavihumibacter petaseus NBRC 106054</name>
    <dbReference type="NCBI Taxonomy" id="1220578"/>
    <lineage>
        <taxon>Bacteria</taxon>
        <taxon>Pseudomonadati</taxon>
        <taxon>Bacteroidota</taxon>
        <taxon>Chitinophagia</taxon>
        <taxon>Chitinophagales</taxon>
        <taxon>Chitinophagaceae</taxon>
        <taxon>Flavihumibacter</taxon>
    </lineage>
</organism>
<dbReference type="EMBL" id="BBWV01000001">
    <property type="protein sequence ID" value="GAO42419.1"/>
    <property type="molecule type" value="Genomic_DNA"/>
</dbReference>
<reference evidence="1 2" key="1">
    <citation type="submission" date="2015-04" db="EMBL/GenBank/DDBJ databases">
        <title>Whole genome shotgun sequence of Flavihumibacter petaseus NBRC 106054.</title>
        <authorList>
            <person name="Miyazawa S."/>
            <person name="Hosoyama A."/>
            <person name="Hashimoto M."/>
            <person name="Noguchi M."/>
            <person name="Tsuchikane K."/>
            <person name="Ohji S."/>
            <person name="Yamazoe A."/>
            <person name="Ichikawa N."/>
            <person name="Kimura A."/>
            <person name="Fujita N."/>
        </authorList>
    </citation>
    <scope>NUCLEOTIDE SEQUENCE [LARGE SCALE GENOMIC DNA]</scope>
    <source>
        <strain evidence="1 2">NBRC 106054</strain>
    </source>
</reference>
<proteinExistence type="predicted"/>
<accession>A0A0E9MXW5</accession>
<dbReference type="OrthoDB" id="9849661at2"/>
<evidence type="ECO:0000313" key="1">
    <source>
        <dbReference type="EMBL" id="GAO42419.1"/>
    </source>
</evidence>
<protein>
    <submittedName>
        <fullName evidence="1">Uncharacterized protein</fullName>
    </submittedName>
</protein>
<dbReference type="STRING" id="1220578.FPE01S_01_14340"/>